<gene>
    <name evidence="1" type="ordered locus">BMAA2015</name>
</gene>
<dbReference type="KEGG" id="bma:BMAA2015"/>
<sequence>MRHACRACGPRVRRTRFCAMRKRSETHGRSLSLSLAHRATDARCARCPHSRHELCTRARAPARERRRCIASRISLITTINFRAVAFRPRLPKHYIDRWNHRSAGTPAA</sequence>
<evidence type="ECO:0000313" key="2">
    <source>
        <dbReference type="Proteomes" id="UP000006693"/>
    </source>
</evidence>
<proteinExistence type="predicted"/>
<organism evidence="1 2">
    <name type="scientific">Burkholderia mallei (strain ATCC 23344)</name>
    <dbReference type="NCBI Taxonomy" id="243160"/>
    <lineage>
        <taxon>Bacteria</taxon>
        <taxon>Pseudomonadati</taxon>
        <taxon>Pseudomonadota</taxon>
        <taxon>Betaproteobacteria</taxon>
        <taxon>Burkholderiales</taxon>
        <taxon>Burkholderiaceae</taxon>
        <taxon>Burkholderia</taxon>
        <taxon>pseudomallei group</taxon>
    </lineage>
</organism>
<dbReference type="EMBL" id="CP000011">
    <property type="protein sequence ID" value="AAY59172.1"/>
    <property type="molecule type" value="Genomic_DNA"/>
</dbReference>
<dbReference type="HOGENOM" id="CLU_2448966_0_0_4"/>
<evidence type="ECO:0000313" key="1">
    <source>
        <dbReference type="EMBL" id="AAY59172.1"/>
    </source>
</evidence>
<name>A0A0H2XEU6_BURMA</name>
<protein>
    <submittedName>
        <fullName evidence="1">Uncharacterized protein</fullName>
    </submittedName>
</protein>
<reference evidence="1 2" key="1">
    <citation type="journal article" date="2004" name="Proc. Natl. Acad. Sci. U.S.A.">
        <title>Structural flexibility in the Burkholderia mallei genome.</title>
        <authorList>
            <person name="Nierman W.C."/>
            <person name="DeShazer D."/>
            <person name="Kim H.S."/>
            <person name="Tettelin H."/>
            <person name="Nelson K.E."/>
            <person name="Feldblyum T."/>
            <person name="Ulrich R.L."/>
            <person name="Ronning C.M."/>
            <person name="Brinkac L.M."/>
            <person name="Daugherty S.C."/>
            <person name="Davidsen T.D."/>
            <person name="Deboy R.T."/>
            <person name="Dimitrov G."/>
            <person name="Dodson R.J."/>
            <person name="Durkin A.S."/>
            <person name="Gwinn M.L."/>
            <person name="Haft D.H."/>
            <person name="Khouri H."/>
            <person name="Kolonay J.F."/>
            <person name="Madupu R."/>
            <person name="Mohammoud Y."/>
            <person name="Nelson W.C."/>
            <person name="Radune D."/>
            <person name="Romero C.M."/>
            <person name="Sarria S."/>
            <person name="Selengut J."/>
            <person name="Shamblin C."/>
            <person name="Sullivan S.A."/>
            <person name="White O."/>
            <person name="Yu Y."/>
            <person name="Zafar N."/>
            <person name="Zhou L."/>
            <person name="Fraser C.M."/>
        </authorList>
    </citation>
    <scope>NUCLEOTIDE SEQUENCE [LARGE SCALE GENOMIC DNA]</scope>
    <source>
        <strain evidence="1 2">ATCC 23344</strain>
    </source>
</reference>
<dbReference type="AlphaFoldDB" id="A0A0H2XEU6"/>
<dbReference type="Proteomes" id="UP000006693">
    <property type="component" value="Chromosome 2"/>
</dbReference>
<accession>A0A0H2XEU6</accession>
<keyword evidence="2" id="KW-1185">Reference proteome</keyword>